<keyword evidence="2" id="KW-1185">Reference proteome</keyword>
<protein>
    <submittedName>
        <fullName evidence="1">Uncharacterized protein</fullName>
    </submittedName>
</protein>
<accession>A0A9D4J6S4</accession>
<reference evidence="1" key="2">
    <citation type="submission" date="2020-11" db="EMBL/GenBank/DDBJ databases">
        <authorList>
            <person name="McCartney M.A."/>
            <person name="Auch B."/>
            <person name="Kono T."/>
            <person name="Mallez S."/>
            <person name="Becker A."/>
            <person name="Gohl D.M."/>
            <person name="Silverstein K.A.T."/>
            <person name="Koren S."/>
            <person name="Bechman K.B."/>
            <person name="Herman A."/>
            <person name="Abrahante J.E."/>
            <person name="Garbe J."/>
        </authorList>
    </citation>
    <scope>NUCLEOTIDE SEQUENCE</scope>
    <source>
        <strain evidence="1">Duluth1</strain>
        <tissue evidence="1">Whole animal</tissue>
    </source>
</reference>
<evidence type="ECO:0000313" key="2">
    <source>
        <dbReference type="Proteomes" id="UP000828390"/>
    </source>
</evidence>
<dbReference type="EMBL" id="JAIWYP010000007">
    <property type="protein sequence ID" value="KAH3798139.1"/>
    <property type="molecule type" value="Genomic_DNA"/>
</dbReference>
<reference evidence="1" key="1">
    <citation type="journal article" date="2019" name="bioRxiv">
        <title>The Genome of the Zebra Mussel, Dreissena polymorpha: A Resource for Invasive Species Research.</title>
        <authorList>
            <person name="McCartney M.A."/>
            <person name="Auch B."/>
            <person name="Kono T."/>
            <person name="Mallez S."/>
            <person name="Zhang Y."/>
            <person name="Obille A."/>
            <person name="Becker A."/>
            <person name="Abrahante J.E."/>
            <person name="Garbe J."/>
            <person name="Badalamenti J.P."/>
            <person name="Herman A."/>
            <person name="Mangelson H."/>
            <person name="Liachko I."/>
            <person name="Sullivan S."/>
            <person name="Sone E.D."/>
            <person name="Koren S."/>
            <person name="Silverstein K.A.T."/>
            <person name="Beckman K.B."/>
            <person name="Gohl D.M."/>
        </authorList>
    </citation>
    <scope>NUCLEOTIDE SEQUENCE</scope>
    <source>
        <strain evidence="1">Duluth1</strain>
        <tissue evidence="1">Whole animal</tissue>
    </source>
</reference>
<name>A0A9D4J6S4_DREPO</name>
<organism evidence="1 2">
    <name type="scientific">Dreissena polymorpha</name>
    <name type="common">Zebra mussel</name>
    <name type="synonym">Mytilus polymorpha</name>
    <dbReference type="NCBI Taxonomy" id="45954"/>
    <lineage>
        <taxon>Eukaryota</taxon>
        <taxon>Metazoa</taxon>
        <taxon>Spiralia</taxon>
        <taxon>Lophotrochozoa</taxon>
        <taxon>Mollusca</taxon>
        <taxon>Bivalvia</taxon>
        <taxon>Autobranchia</taxon>
        <taxon>Heteroconchia</taxon>
        <taxon>Euheterodonta</taxon>
        <taxon>Imparidentia</taxon>
        <taxon>Neoheterodontei</taxon>
        <taxon>Myida</taxon>
        <taxon>Dreissenoidea</taxon>
        <taxon>Dreissenidae</taxon>
        <taxon>Dreissena</taxon>
    </lineage>
</organism>
<gene>
    <name evidence="1" type="ORF">DPMN_151729</name>
</gene>
<evidence type="ECO:0000313" key="1">
    <source>
        <dbReference type="EMBL" id="KAH3798139.1"/>
    </source>
</evidence>
<dbReference type="AlphaFoldDB" id="A0A9D4J6S4"/>
<proteinExistence type="predicted"/>
<sequence length="75" mass="8093">MHQAKHNLTFTCQEYPDFWLSATISPPYGPNMTLDSSPSLEKTPRPAPTILDVLISRQSGTVWSALSGAPSGTCS</sequence>
<comment type="caution">
    <text evidence="1">The sequence shown here is derived from an EMBL/GenBank/DDBJ whole genome shotgun (WGS) entry which is preliminary data.</text>
</comment>
<dbReference type="Proteomes" id="UP000828390">
    <property type="component" value="Unassembled WGS sequence"/>
</dbReference>